<feature type="signal peptide" evidence="1">
    <location>
        <begin position="1"/>
        <end position="22"/>
    </location>
</feature>
<dbReference type="EMBL" id="JAPKFM010000002">
    <property type="protein sequence ID" value="MCX2963166.1"/>
    <property type="molecule type" value="Genomic_DNA"/>
</dbReference>
<evidence type="ECO:0000256" key="1">
    <source>
        <dbReference type="SAM" id="SignalP"/>
    </source>
</evidence>
<comment type="caution">
    <text evidence="2">The sequence shown here is derived from an EMBL/GenBank/DDBJ whole genome shotgun (WGS) entry which is preliminary data.</text>
</comment>
<keyword evidence="3" id="KW-1185">Reference proteome</keyword>
<reference evidence="2" key="1">
    <citation type="submission" date="2022-10" db="EMBL/GenBank/DDBJ databases">
        <title>WGS of marine actinomycetes from Thailand.</title>
        <authorList>
            <person name="Thawai C."/>
        </authorList>
    </citation>
    <scope>NUCLEOTIDE SEQUENCE</scope>
    <source>
        <strain evidence="2">SW21</strain>
    </source>
</reference>
<evidence type="ECO:0000313" key="2">
    <source>
        <dbReference type="EMBL" id="MCX2963166.1"/>
    </source>
</evidence>
<evidence type="ECO:0000313" key="3">
    <source>
        <dbReference type="Proteomes" id="UP001143347"/>
    </source>
</evidence>
<name>A0A9X3D3N9_9ACTN</name>
<dbReference type="AlphaFoldDB" id="A0A9X3D3N9"/>
<gene>
    <name evidence="2" type="ORF">OSB52_03570</name>
</gene>
<sequence length="202" mass="21882">MKNFALVLPVIAAMLILGCSGAGPVAVVGEGRPVDHDELPDLDYIADDMVVAHSALPPLPAGEYTFEQVTQAEEPSNSECDLRLTYEAGVKVDSDNPDYQYRIQIGSVRKRMDLNAYYVNCVSIEPSYQQLVRELENAPPRASGFCKKSHGKNILCGLGGYTRGVVVAVSAQGFGGQELPSDVVDELAKMYRAQSGRLASWN</sequence>
<organism evidence="2 3">
    <name type="scientific">Gordonia aquimaris</name>
    <dbReference type="NCBI Taxonomy" id="2984863"/>
    <lineage>
        <taxon>Bacteria</taxon>
        <taxon>Bacillati</taxon>
        <taxon>Actinomycetota</taxon>
        <taxon>Actinomycetes</taxon>
        <taxon>Mycobacteriales</taxon>
        <taxon>Gordoniaceae</taxon>
        <taxon>Gordonia</taxon>
    </lineage>
</organism>
<dbReference type="PROSITE" id="PS51257">
    <property type="entry name" value="PROKAR_LIPOPROTEIN"/>
    <property type="match status" value="1"/>
</dbReference>
<protein>
    <recommendedName>
        <fullName evidence="4">DUF3558 domain-containing protein</fullName>
    </recommendedName>
</protein>
<dbReference type="RefSeq" id="WP_235725991.1">
    <property type="nucleotide sequence ID" value="NZ_JAPKFM010000002.1"/>
</dbReference>
<feature type="chain" id="PRO_5040905550" description="DUF3558 domain-containing protein" evidence="1">
    <location>
        <begin position="23"/>
        <end position="202"/>
    </location>
</feature>
<dbReference type="Proteomes" id="UP001143347">
    <property type="component" value="Unassembled WGS sequence"/>
</dbReference>
<keyword evidence="1" id="KW-0732">Signal</keyword>
<accession>A0A9X3D3N9</accession>
<evidence type="ECO:0008006" key="4">
    <source>
        <dbReference type="Google" id="ProtNLM"/>
    </source>
</evidence>
<proteinExistence type="predicted"/>